<keyword evidence="2" id="KW-0472">Membrane</keyword>
<protein>
    <submittedName>
        <fullName evidence="3">Uncharacterized protein</fullName>
    </submittedName>
</protein>
<evidence type="ECO:0000313" key="3">
    <source>
        <dbReference type="EMBL" id="GAA1221289.1"/>
    </source>
</evidence>
<organism evidence="3 4">
    <name type="scientific">Rhodoglobus aureus</name>
    <dbReference type="NCBI Taxonomy" id="191497"/>
    <lineage>
        <taxon>Bacteria</taxon>
        <taxon>Bacillati</taxon>
        <taxon>Actinomycetota</taxon>
        <taxon>Actinomycetes</taxon>
        <taxon>Micrococcales</taxon>
        <taxon>Microbacteriaceae</taxon>
        <taxon>Rhodoglobus</taxon>
    </lineage>
</organism>
<evidence type="ECO:0000256" key="1">
    <source>
        <dbReference type="SAM" id="MobiDB-lite"/>
    </source>
</evidence>
<feature type="region of interest" description="Disordered" evidence="1">
    <location>
        <begin position="27"/>
        <end position="49"/>
    </location>
</feature>
<keyword evidence="4" id="KW-1185">Reference proteome</keyword>
<keyword evidence="2" id="KW-1133">Transmembrane helix</keyword>
<sequence>MTNPGDIERVGTKVVPYYVVGVVEDEPEVSTEQPEPNTVNPESVAPDSYSVRRPRPTWLGFIAATLGLATFVLLIVAMLIATGGDFPAGTILSYVTIVVSISAVITAVICLVLGYQRRWAAFGLAMAILANPLVLVTVFRSFEG</sequence>
<keyword evidence="2" id="KW-0812">Transmembrane</keyword>
<comment type="caution">
    <text evidence="3">The sequence shown here is derived from an EMBL/GenBank/DDBJ whole genome shotgun (WGS) entry which is preliminary data.</text>
</comment>
<reference evidence="4" key="1">
    <citation type="journal article" date="2019" name="Int. J. Syst. Evol. Microbiol.">
        <title>The Global Catalogue of Microorganisms (GCM) 10K type strain sequencing project: providing services to taxonomists for standard genome sequencing and annotation.</title>
        <authorList>
            <consortium name="The Broad Institute Genomics Platform"/>
            <consortium name="The Broad Institute Genome Sequencing Center for Infectious Disease"/>
            <person name="Wu L."/>
            <person name="Ma J."/>
        </authorList>
    </citation>
    <scope>NUCLEOTIDE SEQUENCE [LARGE SCALE GENOMIC DNA]</scope>
    <source>
        <strain evidence="4">JCM 12762</strain>
    </source>
</reference>
<accession>A0ABP4GEP0</accession>
<feature type="transmembrane region" description="Helical" evidence="2">
    <location>
        <begin position="120"/>
        <end position="142"/>
    </location>
</feature>
<proteinExistence type="predicted"/>
<evidence type="ECO:0000313" key="4">
    <source>
        <dbReference type="Proteomes" id="UP001500943"/>
    </source>
</evidence>
<dbReference type="Proteomes" id="UP001500943">
    <property type="component" value="Unassembled WGS sequence"/>
</dbReference>
<dbReference type="EMBL" id="BAAAKW010000034">
    <property type="protein sequence ID" value="GAA1221289.1"/>
    <property type="molecule type" value="Genomic_DNA"/>
</dbReference>
<feature type="transmembrane region" description="Helical" evidence="2">
    <location>
        <begin position="91"/>
        <end position="113"/>
    </location>
</feature>
<evidence type="ECO:0000256" key="2">
    <source>
        <dbReference type="SAM" id="Phobius"/>
    </source>
</evidence>
<name>A0ABP4GEP0_9MICO</name>
<dbReference type="RefSeq" id="WP_343925662.1">
    <property type="nucleotide sequence ID" value="NZ_BAAAKW010000034.1"/>
</dbReference>
<feature type="compositionally biased region" description="Polar residues" evidence="1">
    <location>
        <begin position="30"/>
        <end position="41"/>
    </location>
</feature>
<feature type="transmembrane region" description="Helical" evidence="2">
    <location>
        <begin position="58"/>
        <end position="79"/>
    </location>
</feature>
<gene>
    <name evidence="3" type="ORF">GCM10009655_21080</name>
</gene>